<organism evidence="13 14">
    <name type="scientific">Microtus ochrogaster</name>
    <name type="common">Prairie vole</name>
    <dbReference type="NCBI Taxonomy" id="79684"/>
    <lineage>
        <taxon>Eukaryota</taxon>
        <taxon>Metazoa</taxon>
        <taxon>Chordata</taxon>
        <taxon>Craniata</taxon>
        <taxon>Vertebrata</taxon>
        <taxon>Euteleostomi</taxon>
        <taxon>Mammalia</taxon>
        <taxon>Eutheria</taxon>
        <taxon>Euarchontoglires</taxon>
        <taxon>Glires</taxon>
        <taxon>Rodentia</taxon>
        <taxon>Myomorpha</taxon>
        <taxon>Muroidea</taxon>
        <taxon>Cricetidae</taxon>
        <taxon>Arvicolinae</taxon>
        <taxon>Microtus</taxon>
    </lineage>
</organism>
<keyword evidence="13" id="KW-1185">Reference proteome</keyword>
<evidence type="ECO:0000256" key="4">
    <source>
        <dbReference type="ARBA" id="ARBA00022737"/>
    </source>
</evidence>
<dbReference type="SMART" id="SM00355">
    <property type="entry name" value="ZnF_C2H2"/>
    <property type="match status" value="4"/>
</dbReference>
<evidence type="ECO:0000256" key="1">
    <source>
        <dbReference type="ARBA" id="ARBA00004123"/>
    </source>
</evidence>
<name>A0ABM1TT59_MICOH</name>
<feature type="domain" description="C2H2-type" evidence="12">
    <location>
        <begin position="197"/>
        <end position="224"/>
    </location>
</feature>
<reference evidence="14" key="1">
    <citation type="submission" date="2025-08" db="UniProtKB">
        <authorList>
            <consortium name="RefSeq"/>
        </authorList>
    </citation>
    <scope>IDENTIFICATION</scope>
</reference>
<keyword evidence="4" id="KW-0677">Repeat</keyword>
<dbReference type="PANTHER" id="PTHR23226:SF416">
    <property type="entry name" value="FI01424P"/>
    <property type="match status" value="1"/>
</dbReference>
<comment type="similarity">
    <text evidence="2">Belongs to the krueppel C2H2-type zinc-finger protein family.</text>
</comment>
<gene>
    <name evidence="14" type="primary">LOC113455465</name>
</gene>
<dbReference type="PANTHER" id="PTHR23226">
    <property type="entry name" value="ZINC FINGER AND SCAN DOMAIN-CONTAINING"/>
    <property type="match status" value="1"/>
</dbReference>
<dbReference type="InterPro" id="IPR013087">
    <property type="entry name" value="Znf_C2H2_type"/>
</dbReference>
<evidence type="ECO:0000256" key="11">
    <source>
        <dbReference type="SAM" id="MobiDB-lite"/>
    </source>
</evidence>
<dbReference type="PROSITE" id="PS50157">
    <property type="entry name" value="ZINC_FINGER_C2H2_2"/>
    <property type="match status" value="4"/>
</dbReference>
<evidence type="ECO:0000313" key="14">
    <source>
        <dbReference type="RefSeq" id="XP_026632921.1"/>
    </source>
</evidence>
<keyword evidence="5 10" id="KW-0863">Zinc-finger</keyword>
<dbReference type="PROSITE" id="PS00028">
    <property type="entry name" value="ZINC_FINGER_C2H2_1"/>
    <property type="match status" value="3"/>
</dbReference>
<evidence type="ECO:0000313" key="13">
    <source>
        <dbReference type="Proteomes" id="UP000694915"/>
    </source>
</evidence>
<feature type="domain" description="C2H2-type" evidence="12">
    <location>
        <begin position="225"/>
        <end position="253"/>
    </location>
</feature>
<keyword evidence="7" id="KW-0805">Transcription regulation</keyword>
<dbReference type="Proteomes" id="UP000694915">
    <property type="component" value="Unplaced"/>
</dbReference>
<evidence type="ECO:0000256" key="10">
    <source>
        <dbReference type="PROSITE-ProRule" id="PRU00042"/>
    </source>
</evidence>
<evidence type="ECO:0000256" key="9">
    <source>
        <dbReference type="ARBA" id="ARBA00023242"/>
    </source>
</evidence>
<dbReference type="Gene3D" id="3.30.160.60">
    <property type="entry name" value="Classic Zinc Finger"/>
    <property type="match status" value="4"/>
</dbReference>
<evidence type="ECO:0000256" key="8">
    <source>
        <dbReference type="ARBA" id="ARBA00023163"/>
    </source>
</evidence>
<evidence type="ECO:0000256" key="7">
    <source>
        <dbReference type="ARBA" id="ARBA00023015"/>
    </source>
</evidence>
<accession>A0ABM1TT59</accession>
<evidence type="ECO:0000256" key="6">
    <source>
        <dbReference type="ARBA" id="ARBA00022833"/>
    </source>
</evidence>
<dbReference type="InterPro" id="IPR036236">
    <property type="entry name" value="Znf_C2H2_sf"/>
</dbReference>
<comment type="subcellular location">
    <subcellularLocation>
        <location evidence="1">Nucleus</location>
    </subcellularLocation>
</comment>
<protein>
    <submittedName>
        <fullName evidence="14">Zinc finger protein 264-like</fullName>
    </submittedName>
</protein>
<feature type="domain" description="C2H2-type" evidence="12">
    <location>
        <begin position="157"/>
        <end position="184"/>
    </location>
</feature>
<proteinExistence type="inferred from homology"/>
<feature type="compositionally biased region" description="Polar residues" evidence="11">
    <location>
        <begin position="55"/>
        <end position="76"/>
    </location>
</feature>
<dbReference type="RefSeq" id="XP_026632921.1">
    <property type="nucleotide sequence ID" value="XM_026777120.1"/>
</dbReference>
<keyword evidence="9" id="KW-0539">Nucleus</keyword>
<dbReference type="Pfam" id="PF00096">
    <property type="entry name" value="zf-C2H2"/>
    <property type="match status" value="3"/>
</dbReference>
<feature type="domain" description="C2H2-type" evidence="12">
    <location>
        <begin position="129"/>
        <end position="156"/>
    </location>
</feature>
<keyword evidence="8" id="KW-0804">Transcription</keyword>
<sequence length="326" mass="36612">MGEARRVDNVQESVLCFNLVGNNEKTKTTELTTCESALSKGFSCQGKFTKEVSKDSQSVQTPDQIGSSGKEPQSQLLPGKISLGCDSFGTAEDMCSRVRQKHVSSGNVIRSCEHESDKDPVIQEEESVFKCHHCGKVFSKKRLLAWHEKSHSGVKPYECTECGKAFSKSTYLLQHQMVHSGEKPYKCVDIHTGERPYECAECGKAFNRRSGLTRHQRIHSGEKLYECIECGKTFCWSTNLIRHDTLSSTRQRSPMNAVTVGRPSAAAPPSLTIEGCTVRETLPVKHMRKGPSQVGRLLSTSKNFYWEMAFLMRPLRKIFSRQKHLT</sequence>
<evidence type="ECO:0000256" key="2">
    <source>
        <dbReference type="ARBA" id="ARBA00006991"/>
    </source>
</evidence>
<keyword evidence="3" id="KW-0479">Metal-binding</keyword>
<evidence type="ECO:0000259" key="12">
    <source>
        <dbReference type="PROSITE" id="PS50157"/>
    </source>
</evidence>
<feature type="region of interest" description="Disordered" evidence="11">
    <location>
        <begin position="53"/>
        <end position="77"/>
    </location>
</feature>
<evidence type="ECO:0000256" key="5">
    <source>
        <dbReference type="ARBA" id="ARBA00022771"/>
    </source>
</evidence>
<evidence type="ECO:0000256" key="3">
    <source>
        <dbReference type="ARBA" id="ARBA00022723"/>
    </source>
</evidence>
<dbReference type="SUPFAM" id="SSF57667">
    <property type="entry name" value="beta-beta-alpha zinc fingers"/>
    <property type="match status" value="2"/>
</dbReference>
<dbReference type="GeneID" id="113455465"/>
<keyword evidence="6" id="KW-0862">Zinc</keyword>